<reference evidence="3 4" key="1">
    <citation type="journal article" date="2013" name="PLoS ONE">
        <title>Sequence Divergence and Conservation in Genomes ofHelicobacter cetorum Strains from a Dolphin and a Whale.</title>
        <authorList>
            <person name="Kersulyte D."/>
            <person name="Rossi M."/>
            <person name="Berg D.E."/>
        </authorList>
    </citation>
    <scope>NUCLEOTIDE SEQUENCE [LARGE SCALE GENOMIC DNA]</scope>
    <source>
        <strain evidence="3 4">MIT 99-5656</strain>
    </source>
</reference>
<dbReference type="AlphaFoldDB" id="I0EU15"/>
<dbReference type="EMBL" id="CP003481">
    <property type="protein sequence ID" value="AFI06434.1"/>
    <property type="molecule type" value="Genomic_DNA"/>
</dbReference>
<evidence type="ECO:0000313" key="3">
    <source>
        <dbReference type="EMBL" id="AFI06434.1"/>
    </source>
</evidence>
<sequence>MNAYKTFLSLALIGSFAFASNINNAVATKDIQAMSQYTNTNHIQSLYNQAKNGQNVEQFEQSLKNLNSTLPLYQGAYNATDTYNSDVKKYGNLNNTTIQNDLKKLNVLSKELTSGNASAVSQMSWFIGDGYGNQNKVDSVKNYVKNLENEFNQVQANLNNAYKQVEIQQDIQTISKYANTSWLNTLYNASKHNAGYEKQFEQLLGNLNNALPLFKNAYADTDTAKSLMKEYGNIGGAIQKDLNELQSITNKLTGYSRTSGMSQLNWYLASGWGNQQQVSQSESYVKNLENEFNQVQTHLNSTLKDYHAINNFANALSQLNNPFYYNAINQIIQSDDNTCVPRIPCFNDKAYFTNIHVLESEFLGNHMQKLVQEDQQALRQLAQDPSNGQLALKIKVINNTLYNDALRADFNATKGLIFSNKEYNDLALPNDKILEKEVQEINTYLEHNPTIANAMHHHIDEVNHTDEDRDYSDSDMDMLNRFEK</sequence>
<feature type="chain" id="PRO_5003625766" evidence="2">
    <location>
        <begin position="20"/>
        <end position="484"/>
    </location>
</feature>
<organism evidence="3 4">
    <name type="scientific">Helicobacter cetorum (strain ATCC BAA-540 / CCUG 52418 / MIT 99-5656)</name>
    <dbReference type="NCBI Taxonomy" id="1163745"/>
    <lineage>
        <taxon>Bacteria</taxon>
        <taxon>Pseudomonadati</taxon>
        <taxon>Campylobacterota</taxon>
        <taxon>Epsilonproteobacteria</taxon>
        <taxon>Campylobacterales</taxon>
        <taxon>Helicobacteraceae</taxon>
        <taxon>Helicobacter</taxon>
    </lineage>
</organism>
<dbReference type="Proteomes" id="UP000005013">
    <property type="component" value="Chromosome"/>
</dbReference>
<dbReference type="KEGG" id="hcm:HCD_07205"/>
<dbReference type="RefSeq" id="WP_014659915.1">
    <property type="nucleotide sequence ID" value="NC_017735.1"/>
</dbReference>
<keyword evidence="1" id="KW-0175">Coiled coil</keyword>
<protein>
    <submittedName>
        <fullName evidence="3">Uncharacterized protein</fullName>
    </submittedName>
</protein>
<proteinExistence type="predicted"/>
<keyword evidence="4" id="KW-1185">Reference proteome</keyword>
<evidence type="ECO:0000256" key="1">
    <source>
        <dbReference type="SAM" id="Coils"/>
    </source>
</evidence>
<feature type="coiled-coil region" evidence="1">
    <location>
        <begin position="137"/>
        <end position="164"/>
    </location>
</feature>
<dbReference type="HOGENOM" id="CLU_563569_0_0_7"/>
<evidence type="ECO:0000313" key="4">
    <source>
        <dbReference type="Proteomes" id="UP000005013"/>
    </source>
</evidence>
<feature type="signal peptide" evidence="2">
    <location>
        <begin position="1"/>
        <end position="19"/>
    </location>
</feature>
<gene>
    <name evidence="3" type="ordered locus">HCD_07205</name>
</gene>
<keyword evidence="2" id="KW-0732">Signal</keyword>
<evidence type="ECO:0000256" key="2">
    <source>
        <dbReference type="SAM" id="SignalP"/>
    </source>
</evidence>
<accession>I0EU15</accession>
<name>I0EU15_HELCM</name>
<dbReference type="OrthoDB" id="9818713at2"/>
<dbReference type="PATRIC" id="fig|1163745.3.peg.1519"/>